<evidence type="ECO:0000313" key="2">
    <source>
        <dbReference type="Proteomes" id="UP000002640"/>
    </source>
</evidence>
<dbReference type="Proteomes" id="UP000002640">
    <property type="component" value="Unassembled WGS sequence"/>
</dbReference>
<dbReference type="OMA" id="CKAMHWI"/>
<feature type="non-terminal residue" evidence="1">
    <location>
        <position position="159"/>
    </location>
</feature>
<evidence type="ECO:0000313" key="1">
    <source>
        <dbReference type="EMBL" id="EGZ24346.1"/>
    </source>
</evidence>
<organism evidence="1 2">
    <name type="scientific">Phytophthora sojae (strain P6497)</name>
    <name type="common">Soybean stem and root rot agent</name>
    <name type="synonym">Phytophthora megasperma f. sp. glycines</name>
    <dbReference type="NCBI Taxonomy" id="1094619"/>
    <lineage>
        <taxon>Eukaryota</taxon>
        <taxon>Sar</taxon>
        <taxon>Stramenopiles</taxon>
        <taxon>Oomycota</taxon>
        <taxon>Peronosporomycetes</taxon>
        <taxon>Peronosporales</taxon>
        <taxon>Peronosporaceae</taxon>
        <taxon>Phytophthora</taxon>
    </lineage>
</organism>
<keyword evidence="2" id="KW-1185">Reference proteome</keyword>
<dbReference type="KEGG" id="psoj:PHYSODRAFT_453002"/>
<proteinExistence type="predicted"/>
<dbReference type="AlphaFoldDB" id="G4YV47"/>
<gene>
    <name evidence="1" type="ORF">PHYSODRAFT_453002</name>
</gene>
<dbReference type="EMBL" id="JH159152">
    <property type="protein sequence ID" value="EGZ24346.1"/>
    <property type="molecule type" value="Genomic_DNA"/>
</dbReference>
<evidence type="ECO:0008006" key="3">
    <source>
        <dbReference type="Google" id="ProtNLM"/>
    </source>
</evidence>
<accession>G4YV47</accession>
<dbReference type="InParanoid" id="G4YV47"/>
<protein>
    <recommendedName>
        <fullName evidence="3">Peptidase A2 domain-containing protein</fullName>
    </recommendedName>
</protein>
<feature type="non-terminal residue" evidence="1">
    <location>
        <position position="1"/>
    </location>
</feature>
<sequence>KPPPGPCPKCKAMHWIRECTVATEDEKVKLIKALRKNKKAKLKRLGELLPSGGRTVMLNGVLEVPYCPDSGSDFTVIGRSHWEQLRALDPSITDEELAVPVENQTFGSTVVTPRLKAKLHVMIHTAVGPVEPMGMVDVVVVDVDDGEFIVGNDLLLSLG</sequence>
<reference evidence="1 2" key="1">
    <citation type="journal article" date="2006" name="Science">
        <title>Phytophthora genome sequences uncover evolutionary origins and mechanisms of pathogenesis.</title>
        <authorList>
            <person name="Tyler B.M."/>
            <person name="Tripathy S."/>
            <person name="Zhang X."/>
            <person name="Dehal P."/>
            <person name="Jiang R.H."/>
            <person name="Aerts A."/>
            <person name="Arredondo F.D."/>
            <person name="Baxter L."/>
            <person name="Bensasson D."/>
            <person name="Beynon J.L."/>
            <person name="Chapman J."/>
            <person name="Damasceno C.M."/>
            <person name="Dorrance A.E."/>
            <person name="Dou D."/>
            <person name="Dickerman A.W."/>
            <person name="Dubchak I.L."/>
            <person name="Garbelotto M."/>
            <person name="Gijzen M."/>
            <person name="Gordon S.G."/>
            <person name="Govers F."/>
            <person name="Grunwald N.J."/>
            <person name="Huang W."/>
            <person name="Ivors K.L."/>
            <person name="Jones R.W."/>
            <person name="Kamoun S."/>
            <person name="Krampis K."/>
            <person name="Lamour K.H."/>
            <person name="Lee M.K."/>
            <person name="McDonald W.H."/>
            <person name="Medina M."/>
            <person name="Meijer H.J."/>
            <person name="Nordberg E.K."/>
            <person name="Maclean D.J."/>
            <person name="Ospina-Giraldo M.D."/>
            <person name="Morris P.F."/>
            <person name="Phuntumart V."/>
            <person name="Putnam N.H."/>
            <person name="Rash S."/>
            <person name="Rose J.K."/>
            <person name="Sakihama Y."/>
            <person name="Salamov A.A."/>
            <person name="Savidor A."/>
            <person name="Scheuring C.F."/>
            <person name="Smith B.M."/>
            <person name="Sobral B.W."/>
            <person name="Terry A."/>
            <person name="Torto-Alalibo T.A."/>
            <person name="Win J."/>
            <person name="Xu Z."/>
            <person name="Zhang H."/>
            <person name="Grigoriev I.V."/>
            <person name="Rokhsar D.S."/>
            <person name="Boore J.L."/>
        </authorList>
    </citation>
    <scope>NUCLEOTIDE SEQUENCE [LARGE SCALE GENOMIC DNA]</scope>
    <source>
        <strain evidence="1 2">P6497</strain>
    </source>
</reference>
<dbReference type="GeneID" id="20652993"/>
<name>G4YV47_PHYSP</name>
<dbReference type="RefSeq" id="XP_009519634.1">
    <property type="nucleotide sequence ID" value="XM_009521339.1"/>
</dbReference>